<dbReference type="AlphaFoldDB" id="A0A150K7T5"/>
<proteinExistence type="predicted"/>
<sequence>MAEWKILQLKGFTGAASFSKMVRNALPGIEQLCVQLFHWLNQDLFSGANHSDI</sequence>
<evidence type="ECO:0000313" key="2">
    <source>
        <dbReference type="Proteomes" id="UP000075304"/>
    </source>
</evidence>
<reference evidence="1 2" key="1">
    <citation type="submission" date="2016-01" db="EMBL/GenBank/DDBJ databases">
        <title>Genome Sequences of Twelve Sporeforming Bacillus Species Isolated from Foods.</title>
        <authorList>
            <person name="Berendsen E.M."/>
            <person name="Wells-Bennik M.H."/>
            <person name="Krawcyk A.O."/>
            <person name="De Jong A."/>
            <person name="Holsappel S."/>
            <person name="Eijlander R.T."/>
            <person name="Kuipers O.P."/>
        </authorList>
    </citation>
    <scope>NUCLEOTIDE SEQUENCE [LARGE SCALE GENOMIC DNA]</scope>
    <source>
        <strain evidence="1 2">B4099</strain>
    </source>
</reference>
<dbReference type="Proteomes" id="UP000075304">
    <property type="component" value="Unassembled WGS sequence"/>
</dbReference>
<name>A0A150K7T5_HEYCO</name>
<comment type="caution">
    <text evidence="1">The sequence shown here is derived from an EMBL/GenBank/DDBJ whole genome shotgun (WGS) entry which is preliminary data.</text>
</comment>
<organism evidence="1 2">
    <name type="scientific">Heyndrickxia coagulans</name>
    <name type="common">Weizmannia coagulans</name>
    <dbReference type="NCBI Taxonomy" id="1398"/>
    <lineage>
        <taxon>Bacteria</taxon>
        <taxon>Bacillati</taxon>
        <taxon>Bacillota</taxon>
        <taxon>Bacilli</taxon>
        <taxon>Bacillales</taxon>
        <taxon>Bacillaceae</taxon>
        <taxon>Heyndrickxia</taxon>
    </lineage>
</organism>
<evidence type="ECO:0000313" key="1">
    <source>
        <dbReference type="EMBL" id="KYC65602.1"/>
    </source>
</evidence>
<accession>A0A150K7T5</accession>
<gene>
    <name evidence="1" type="ORF">B4099_1481</name>
</gene>
<dbReference type="PATRIC" id="fig|1398.25.peg.309"/>
<protein>
    <submittedName>
        <fullName evidence="1">Uncharacterized protein</fullName>
    </submittedName>
</protein>
<dbReference type="EMBL" id="LQYI01000087">
    <property type="protein sequence ID" value="KYC65602.1"/>
    <property type="molecule type" value="Genomic_DNA"/>
</dbReference>